<keyword evidence="5" id="KW-0813">Transport</keyword>
<name>A0A1Y0V077_9PROT</name>
<evidence type="ECO:0000256" key="3">
    <source>
        <dbReference type="ARBA" id="ARBA00006669"/>
    </source>
</evidence>
<dbReference type="PANTHER" id="PTHR36122">
    <property type="entry name" value="NICOTINAMIDE RIBOSIDE TRANSPORTER PNUC"/>
    <property type="match status" value="1"/>
</dbReference>
<evidence type="ECO:0000256" key="8">
    <source>
        <dbReference type="ARBA" id="ARBA00022989"/>
    </source>
</evidence>
<organism evidence="11 12">
    <name type="scientific">Acetobacter ascendens</name>
    <dbReference type="NCBI Taxonomy" id="481146"/>
    <lineage>
        <taxon>Bacteria</taxon>
        <taxon>Pseudomonadati</taxon>
        <taxon>Pseudomonadota</taxon>
        <taxon>Alphaproteobacteria</taxon>
        <taxon>Acetobacterales</taxon>
        <taxon>Acetobacteraceae</taxon>
        <taxon>Acetobacter</taxon>
    </lineage>
</organism>
<evidence type="ECO:0000256" key="7">
    <source>
        <dbReference type="ARBA" id="ARBA00022692"/>
    </source>
</evidence>
<proteinExistence type="inferred from homology"/>
<dbReference type="Pfam" id="PF04973">
    <property type="entry name" value="NMN_transporter"/>
    <property type="match status" value="1"/>
</dbReference>
<feature type="transmembrane region" description="Helical" evidence="10">
    <location>
        <begin position="50"/>
        <end position="67"/>
    </location>
</feature>
<dbReference type="GO" id="GO:0034257">
    <property type="term" value="F:nicotinamide riboside transmembrane transporter activity"/>
    <property type="evidence" value="ECO:0007669"/>
    <property type="project" value="InterPro"/>
</dbReference>
<dbReference type="RefSeq" id="WP_019088653.1">
    <property type="nucleotide sequence ID" value="NZ_CP021524.1"/>
</dbReference>
<reference evidence="11 12" key="1">
    <citation type="submission" date="2017-05" db="EMBL/GenBank/DDBJ databases">
        <title>Genome sequence of Acetobacter pasteurianus subsp. ascendens strain SRCM101447.</title>
        <authorList>
            <person name="Cho S.H."/>
        </authorList>
    </citation>
    <scope>NUCLEOTIDE SEQUENCE [LARGE SCALE GENOMIC DNA]</scope>
    <source>
        <strain evidence="11 12">SRCM101447</strain>
    </source>
</reference>
<dbReference type="PANTHER" id="PTHR36122:SF2">
    <property type="entry name" value="NICOTINAMIDE RIBOSIDE TRANSPORTER PNUC"/>
    <property type="match status" value="1"/>
</dbReference>
<keyword evidence="7 10" id="KW-0812">Transmembrane</keyword>
<evidence type="ECO:0000313" key="11">
    <source>
        <dbReference type="EMBL" id="ARW11542.1"/>
    </source>
</evidence>
<protein>
    <recommendedName>
        <fullName evidence="4">Nicotinamide riboside transporter PnuC</fullName>
    </recommendedName>
</protein>
<comment type="subcellular location">
    <subcellularLocation>
        <location evidence="2">Cell membrane</location>
        <topology evidence="2">Multi-pass membrane protein</topology>
    </subcellularLocation>
</comment>
<evidence type="ECO:0000256" key="6">
    <source>
        <dbReference type="ARBA" id="ARBA00022475"/>
    </source>
</evidence>
<feature type="transmembrane region" description="Helical" evidence="10">
    <location>
        <begin position="140"/>
        <end position="157"/>
    </location>
</feature>
<evidence type="ECO:0000256" key="2">
    <source>
        <dbReference type="ARBA" id="ARBA00004651"/>
    </source>
</evidence>
<keyword evidence="8 10" id="KW-1133">Transmembrane helix</keyword>
<feature type="transmembrane region" description="Helical" evidence="10">
    <location>
        <begin position="163"/>
        <end position="180"/>
    </location>
</feature>
<dbReference type="NCBIfam" id="TIGR01528">
    <property type="entry name" value="NMN_trans_PnuC"/>
    <property type="match status" value="1"/>
</dbReference>
<evidence type="ECO:0000256" key="5">
    <source>
        <dbReference type="ARBA" id="ARBA00022448"/>
    </source>
</evidence>
<evidence type="ECO:0000256" key="1">
    <source>
        <dbReference type="ARBA" id="ARBA00002672"/>
    </source>
</evidence>
<evidence type="ECO:0000313" key="12">
    <source>
        <dbReference type="Proteomes" id="UP000195633"/>
    </source>
</evidence>
<dbReference type="InterPro" id="IPR006419">
    <property type="entry name" value="NMN_transpt_PnuC"/>
</dbReference>
<dbReference type="EMBL" id="CP021524">
    <property type="protein sequence ID" value="ARW11542.1"/>
    <property type="molecule type" value="Genomic_DNA"/>
</dbReference>
<accession>A0A1Y0V077</accession>
<sequence length="199" mass="23280">MPSLETSAVVINVVGVWLTARRSMMCWPIGMVGVLLYLRQFYIWHLYGDMILQGIYIIILAYGWYSWSISKKNHELPNYIQPTLKTRLFRELGFTVCVAAPVGWVFAYFTNDPQPYIDSLLMCLSLLASIWTTRKYIENWILWIIVDFIYALLFLYREDTLTACLYIIFGILAVYGAYKWKHDHILLLHPTKTSNQCLS</sequence>
<comment type="function">
    <text evidence="1">Required for nicotinamide riboside transport across the inner membrane.</text>
</comment>
<feature type="transmembrane region" description="Helical" evidence="10">
    <location>
        <begin position="88"/>
        <end position="109"/>
    </location>
</feature>
<evidence type="ECO:0000256" key="10">
    <source>
        <dbReference type="SAM" id="Phobius"/>
    </source>
</evidence>
<gene>
    <name evidence="11" type="ORF">S101447_02504</name>
</gene>
<dbReference type="GO" id="GO:0005886">
    <property type="term" value="C:plasma membrane"/>
    <property type="evidence" value="ECO:0007669"/>
    <property type="project" value="UniProtKB-SubCell"/>
</dbReference>
<dbReference type="Proteomes" id="UP000195633">
    <property type="component" value="Chromosome"/>
</dbReference>
<keyword evidence="9 10" id="KW-0472">Membrane</keyword>
<evidence type="ECO:0000256" key="9">
    <source>
        <dbReference type="ARBA" id="ARBA00023136"/>
    </source>
</evidence>
<evidence type="ECO:0000256" key="4">
    <source>
        <dbReference type="ARBA" id="ARBA00017522"/>
    </source>
</evidence>
<keyword evidence="6" id="KW-1003">Cell membrane</keyword>
<dbReference type="AlphaFoldDB" id="A0A1Y0V077"/>
<comment type="similarity">
    <text evidence="3">Belongs to the nicotinamide ribonucleoside (NR) uptake permease (TC 4.B.1) family.</text>
</comment>